<feature type="compositionally biased region" description="Basic residues" evidence="2">
    <location>
        <begin position="412"/>
        <end position="423"/>
    </location>
</feature>
<comment type="similarity">
    <text evidence="1">Belongs to the DNA mismatch repair MutL/HexB family.</text>
</comment>
<dbReference type="PANTHER" id="PTHR10073:SF47">
    <property type="entry name" value="DNA MISMATCH REPAIR PROTEIN MLH3"/>
    <property type="match status" value="1"/>
</dbReference>
<dbReference type="InterPro" id="IPR036890">
    <property type="entry name" value="HATPase_C_sf"/>
</dbReference>
<evidence type="ECO:0000256" key="2">
    <source>
        <dbReference type="SAM" id="MobiDB-lite"/>
    </source>
</evidence>
<dbReference type="PANTHER" id="PTHR10073">
    <property type="entry name" value="DNA MISMATCH REPAIR PROTEIN MLH, PMS, MUTL"/>
    <property type="match status" value="1"/>
</dbReference>
<feature type="domain" description="MutL C-terminal dimerisation" evidence="3">
    <location>
        <begin position="671"/>
        <end position="836"/>
    </location>
</feature>
<evidence type="ECO:0000256" key="1">
    <source>
        <dbReference type="ARBA" id="ARBA00006082"/>
    </source>
</evidence>
<evidence type="ECO:0000313" key="4">
    <source>
        <dbReference type="EMBL" id="KAK0514683.1"/>
    </source>
</evidence>
<dbReference type="AlphaFoldDB" id="A0AA39R4G4"/>
<gene>
    <name evidence="4" type="ORF">JMJ35_003300</name>
</gene>
<dbReference type="InterPro" id="IPR042121">
    <property type="entry name" value="MutL_C_regsub"/>
</dbReference>
<dbReference type="Pfam" id="PF13589">
    <property type="entry name" value="HATPase_c_3"/>
    <property type="match status" value="1"/>
</dbReference>
<dbReference type="Proteomes" id="UP001166286">
    <property type="component" value="Unassembled WGS sequence"/>
</dbReference>
<dbReference type="GO" id="GO:0005524">
    <property type="term" value="F:ATP binding"/>
    <property type="evidence" value="ECO:0007669"/>
    <property type="project" value="InterPro"/>
</dbReference>
<dbReference type="SUPFAM" id="SSF118116">
    <property type="entry name" value="DNA mismatch repair protein MutL"/>
    <property type="match status" value="1"/>
</dbReference>
<accession>A0AA39R4G4</accession>
<dbReference type="InterPro" id="IPR038973">
    <property type="entry name" value="MutL/Mlh/Pms-like"/>
</dbReference>
<comment type="caution">
    <text evidence="4">The sequence shown here is derived from an EMBL/GenBank/DDBJ whole genome shotgun (WGS) entry which is preliminary data.</text>
</comment>
<dbReference type="InterPro" id="IPR014790">
    <property type="entry name" value="MutL_C"/>
</dbReference>
<dbReference type="Gene3D" id="3.30.1540.20">
    <property type="entry name" value="MutL, C-terminal domain, dimerisation subdomain"/>
    <property type="match status" value="1"/>
</dbReference>
<evidence type="ECO:0000259" key="3">
    <source>
        <dbReference type="SMART" id="SM00853"/>
    </source>
</evidence>
<dbReference type="InterPro" id="IPR042120">
    <property type="entry name" value="MutL_C_dimsub"/>
</dbReference>
<dbReference type="Gene3D" id="3.30.565.10">
    <property type="entry name" value="Histidine kinase-like ATPase, C-terminal domain"/>
    <property type="match status" value="1"/>
</dbReference>
<dbReference type="EMBL" id="JAFEKC020000005">
    <property type="protein sequence ID" value="KAK0514683.1"/>
    <property type="molecule type" value="Genomic_DNA"/>
</dbReference>
<protein>
    <recommendedName>
        <fullName evidence="3">MutL C-terminal dimerisation domain-containing protein</fullName>
    </recommendedName>
</protein>
<feature type="region of interest" description="Disordered" evidence="2">
    <location>
        <begin position="544"/>
        <end position="568"/>
    </location>
</feature>
<feature type="region of interest" description="Disordered" evidence="2">
    <location>
        <begin position="412"/>
        <end position="433"/>
    </location>
</feature>
<dbReference type="SMART" id="SM00853">
    <property type="entry name" value="MutL_C"/>
    <property type="match status" value="1"/>
</dbReference>
<proteinExistence type="inferred from homology"/>
<dbReference type="Gene3D" id="3.30.1370.100">
    <property type="entry name" value="MutL, C-terminal domain, regulatory subdomain"/>
    <property type="match status" value="1"/>
</dbReference>
<dbReference type="GO" id="GO:0140664">
    <property type="term" value="F:ATP-dependent DNA damage sensor activity"/>
    <property type="evidence" value="ECO:0007669"/>
    <property type="project" value="InterPro"/>
</dbReference>
<dbReference type="InterPro" id="IPR037198">
    <property type="entry name" value="MutL_C_sf"/>
</dbReference>
<dbReference type="GO" id="GO:0016887">
    <property type="term" value="F:ATP hydrolysis activity"/>
    <property type="evidence" value="ECO:0007669"/>
    <property type="project" value="InterPro"/>
</dbReference>
<keyword evidence="5" id="KW-1185">Reference proteome</keyword>
<name>A0AA39R4G4_9LECA</name>
<dbReference type="GO" id="GO:0006298">
    <property type="term" value="P:mismatch repair"/>
    <property type="evidence" value="ECO:0007669"/>
    <property type="project" value="InterPro"/>
</dbReference>
<sequence>MQDNCPSILPIPPEVATQIRSSTVITTLTSVVLGLIVNSLDADAHRIDISVEFGRGAVSVEDDGFGIPPKEFTEAGGLGKPYYTSKSTSATSTYGRSGIFLTSLAALSILTITSRHPSHTQQATLVLHRSRPAARLVPAPSHHTLSHREHGTRVTVQDLFGNMPVRVKQRAIGSSNGDHEKEIQLLHRRIVGLILAWHRPISVSLKTVDSGGKLQIRANQKLSSGKPEKKQSSPLFDLSFIRSVLFQAGYIDPSDWEDWIKTSARTPSVMIKGAISLRPAPSKHVQFISLGMHPVNSESSKNVLYDEINRLFSTSSFGTQEKGSDIEDAVKSKRSKDQRCKIDGFTNKQLKGGGKGVDRWPMFYIRLELTGDAKSVVRDDIDGLGEGTLAIVLSTLSAMVTSFLEENYLRPRRRQPRLQRHKSKNSETLGTGSRFQRRGERLQILRSSSDIYQEHDFSTWSRIKVGKRVIRSGTCPSRSQQTQADDMDIDEREAVGSVTIKSRNSADTRHISLPPKHNCEQMLDWKNPVSGATVFINARTGLVVEPHPPKRPQTAPLAAKASDSSPPTTADTIAILNHVPRLIRSVSSSFLSPKPGSWSSDLLRKWENPVFNTPEEGIPQVSFDEPNVEGSNILHGRRHHCSELDIQKAFAQCSTSFSARLSKTALKTSRVISQVDRKFVLIYLEGETQKILNEGSGLLVLVDQHAADERIRVEELLANVGPSSTQLAKPIVFELHVREHGLLARYAAYFADWGIWYEIQDLPESQKCRISVKALPSAIAERCRIEPKVLIELIRTEAWKRSEDGSSVTGKACPQGLLDMLNSRACRSAIMFNDELSKEEAQTLVQRLGDCNFPFQCAHGRPSMIPLVDLGTSSSTNLGERAFGECNDWGTQKEDKAFGEAWRSWKSGT</sequence>
<dbReference type="SUPFAM" id="SSF55874">
    <property type="entry name" value="ATPase domain of HSP90 chaperone/DNA topoisomerase II/histidine kinase"/>
    <property type="match status" value="1"/>
</dbReference>
<reference evidence="4" key="1">
    <citation type="submission" date="2023-03" db="EMBL/GenBank/DDBJ databases">
        <title>Complete genome of Cladonia borealis.</title>
        <authorList>
            <person name="Park H."/>
        </authorList>
    </citation>
    <scope>NUCLEOTIDE SEQUENCE</scope>
    <source>
        <strain evidence="4">ANT050790</strain>
    </source>
</reference>
<evidence type="ECO:0000313" key="5">
    <source>
        <dbReference type="Proteomes" id="UP001166286"/>
    </source>
</evidence>
<dbReference type="Pfam" id="PF08676">
    <property type="entry name" value="MutL_C"/>
    <property type="match status" value="1"/>
</dbReference>
<dbReference type="GO" id="GO:0032300">
    <property type="term" value="C:mismatch repair complex"/>
    <property type="evidence" value="ECO:0007669"/>
    <property type="project" value="InterPro"/>
</dbReference>
<organism evidence="4 5">
    <name type="scientific">Cladonia borealis</name>
    <dbReference type="NCBI Taxonomy" id="184061"/>
    <lineage>
        <taxon>Eukaryota</taxon>
        <taxon>Fungi</taxon>
        <taxon>Dikarya</taxon>
        <taxon>Ascomycota</taxon>
        <taxon>Pezizomycotina</taxon>
        <taxon>Lecanoromycetes</taxon>
        <taxon>OSLEUM clade</taxon>
        <taxon>Lecanoromycetidae</taxon>
        <taxon>Lecanorales</taxon>
        <taxon>Lecanorineae</taxon>
        <taxon>Cladoniaceae</taxon>
        <taxon>Cladonia</taxon>
    </lineage>
</organism>